<accession>A0ABU7KFU1</accession>
<dbReference type="GO" id="GO:0016491">
    <property type="term" value="F:oxidoreductase activity"/>
    <property type="evidence" value="ECO:0007669"/>
    <property type="project" value="UniProtKB-KW"/>
</dbReference>
<dbReference type="Gene3D" id="3.50.50.60">
    <property type="entry name" value="FAD/NAD(P)-binding domain"/>
    <property type="match status" value="1"/>
</dbReference>
<proteinExistence type="predicted"/>
<evidence type="ECO:0000313" key="4">
    <source>
        <dbReference type="Proteomes" id="UP001356095"/>
    </source>
</evidence>
<dbReference type="Gene3D" id="3.30.9.10">
    <property type="entry name" value="D-Amino Acid Oxidase, subunit A, domain 2"/>
    <property type="match status" value="1"/>
</dbReference>
<keyword evidence="4" id="KW-1185">Reference proteome</keyword>
<dbReference type="PANTHER" id="PTHR13847">
    <property type="entry name" value="SARCOSINE DEHYDROGENASE-RELATED"/>
    <property type="match status" value="1"/>
</dbReference>
<protein>
    <submittedName>
        <fullName evidence="3">FAD-dependent oxidoreductase</fullName>
        <ecNumber evidence="3">1.-.-.-</ecNumber>
    </submittedName>
</protein>
<dbReference type="RefSeq" id="WP_330094880.1">
    <property type="nucleotide sequence ID" value="NZ_JAUZMY010000041.1"/>
</dbReference>
<evidence type="ECO:0000313" key="3">
    <source>
        <dbReference type="EMBL" id="MEE2041121.1"/>
    </source>
</evidence>
<comment type="caution">
    <text evidence="3">The sequence shown here is derived from an EMBL/GenBank/DDBJ whole genome shotgun (WGS) entry which is preliminary data.</text>
</comment>
<feature type="domain" description="FAD dependent oxidoreductase" evidence="2">
    <location>
        <begin position="4"/>
        <end position="342"/>
    </location>
</feature>
<sequence length="378" mass="38642">MREVTVIGGGIIGAATAWRLTLAGARVTVLEREPAPARGTSAASFSRATAFGKAPRTYFELNRAGVRELHRLHDEGVPGFRPCPSLVWGDGSPKLAEAVAAAARTGYEAHCAAPEDAGLPEGADRAALPALVGRLPAEGWVDLPAMAVWMLDRARDHGAEVRFGAEAAGVRTGADGAVLGVGLSDGGLVEADVVVNAAGARGQEVAALVGGPLALDPTLGLLADLPLPGGADTMLLGPDVSIRPAGPDSVLVRSDTVDARLGADHPSDARLDDLVTELVGCAAAVLPRLSGARPEAVRLGTRAYPADGHASVGFLSTAPGYYEAVTHSGATLGPLLGRLAAAEILSGRRDPLLTPFTPDRFLRKRPAEAGAHHATATQ</sequence>
<gene>
    <name evidence="3" type="ORF">Q8791_28245</name>
</gene>
<dbReference type="InterPro" id="IPR036188">
    <property type="entry name" value="FAD/NAD-bd_sf"/>
</dbReference>
<evidence type="ECO:0000256" key="1">
    <source>
        <dbReference type="ARBA" id="ARBA00023002"/>
    </source>
</evidence>
<dbReference type="SUPFAM" id="SSF51905">
    <property type="entry name" value="FAD/NAD(P)-binding domain"/>
    <property type="match status" value="1"/>
</dbReference>
<dbReference type="EC" id="1.-.-.-" evidence="3"/>
<keyword evidence="1 3" id="KW-0560">Oxidoreductase</keyword>
<dbReference type="Proteomes" id="UP001356095">
    <property type="component" value="Unassembled WGS sequence"/>
</dbReference>
<dbReference type="PANTHER" id="PTHR13847:SF289">
    <property type="entry name" value="GLYCINE OXIDASE"/>
    <property type="match status" value="1"/>
</dbReference>
<dbReference type="EMBL" id="JAUZMY010000041">
    <property type="protein sequence ID" value="MEE2041121.1"/>
    <property type="molecule type" value="Genomic_DNA"/>
</dbReference>
<name>A0ABU7KFU1_9ACTN</name>
<dbReference type="InterPro" id="IPR006076">
    <property type="entry name" value="FAD-dep_OxRdtase"/>
</dbReference>
<organism evidence="3 4">
    <name type="scientific">Nocardiopsis codii</name>
    <dbReference type="NCBI Taxonomy" id="3065942"/>
    <lineage>
        <taxon>Bacteria</taxon>
        <taxon>Bacillati</taxon>
        <taxon>Actinomycetota</taxon>
        <taxon>Actinomycetes</taxon>
        <taxon>Streptosporangiales</taxon>
        <taxon>Nocardiopsidaceae</taxon>
        <taxon>Nocardiopsis</taxon>
    </lineage>
</organism>
<dbReference type="Pfam" id="PF01266">
    <property type="entry name" value="DAO"/>
    <property type="match status" value="1"/>
</dbReference>
<evidence type="ECO:0000259" key="2">
    <source>
        <dbReference type="Pfam" id="PF01266"/>
    </source>
</evidence>
<reference evidence="3 4" key="1">
    <citation type="submission" date="2023-08" db="EMBL/GenBank/DDBJ databases">
        <authorList>
            <person name="Girao M."/>
            <person name="Carvalho M.F."/>
        </authorList>
    </citation>
    <scope>NUCLEOTIDE SEQUENCE [LARGE SCALE GENOMIC DNA]</scope>
    <source>
        <strain evidence="3 4">CT-R113</strain>
    </source>
</reference>